<dbReference type="Proteomes" id="UP000326336">
    <property type="component" value="Unassembled WGS sequence"/>
</dbReference>
<keyword evidence="6" id="KW-0046">Antibiotic resistance</keyword>
<dbReference type="GO" id="GO:0016887">
    <property type="term" value="F:ATP hydrolysis activity"/>
    <property type="evidence" value="ECO:0007669"/>
    <property type="project" value="InterPro"/>
</dbReference>
<dbReference type="GO" id="GO:0005524">
    <property type="term" value="F:ATP binding"/>
    <property type="evidence" value="ECO:0007669"/>
    <property type="project" value="UniProtKB-KW"/>
</dbReference>
<keyword evidence="4" id="KW-0547">Nucleotide-binding</keyword>
<evidence type="ECO:0000256" key="5">
    <source>
        <dbReference type="ARBA" id="ARBA00022840"/>
    </source>
</evidence>
<evidence type="ECO:0000256" key="6">
    <source>
        <dbReference type="ARBA" id="ARBA00023251"/>
    </source>
</evidence>
<evidence type="ECO:0000256" key="2">
    <source>
        <dbReference type="ARBA" id="ARBA00005417"/>
    </source>
</evidence>
<evidence type="ECO:0000313" key="10">
    <source>
        <dbReference type="Proteomes" id="UP000326336"/>
    </source>
</evidence>
<keyword evidence="3" id="KW-0813">Transport</keyword>
<keyword evidence="5 9" id="KW-0067">ATP-binding</keyword>
<dbReference type="InterPro" id="IPR027417">
    <property type="entry name" value="P-loop_NTPase"/>
</dbReference>
<evidence type="ECO:0000256" key="3">
    <source>
        <dbReference type="ARBA" id="ARBA00022448"/>
    </source>
</evidence>
<comment type="similarity">
    <text evidence="2">Belongs to the ABC transporter superfamily.</text>
</comment>
<dbReference type="PANTHER" id="PTHR42711">
    <property type="entry name" value="ABC TRANSPORTER ATP-BINDING PROTEIN"/>
    <property type="match status" value="1"/>
</dbReference>
<protein>
    <submittedName>
        <fullName evidence="9">ABC transporter ATP-binding protein</fullName>
    </submittedName>
</protein>
<dbReference type="InterPro" id="IPR017871">
    <property type="entry name" value="ABC_transporter-like_CS"/>
</dbReference>
<organism evidence="9 10">
    <name type="scientific">Bifidobacterium jacchi</name>
    <dbReference type="NCBI Taxonomy" id="2490545"/>
    <lineage>
        <taxon>Bacteria</taxon>
        <taxon>Bacillati</taxon>
        <taxon>Actinomycetota</taxon>
        <taxon>Actinomycetes</taxon>
        <taxon>Bifidobacteriales</taxon>
        <taxon>Bifidobacteriaceae</taxon>
        <taxon>Bifidobacterium</taxon>
    </lineage>
</organism>
<comment type="subcellular location">
    <subcellularLocation>
        <location evidence="1">Cell membrane</location>
        <topology evidence="1">Peripheral membrane protein</topology>
    </subcellularLocation>
</comment>
<dbReference type="SMART" id="SM00382">
    <property type="entry name" value="AAA"/>
    <property type="match status" value="1"/>
</dbReference>
<dbReference type="SUPFAM" id="SSF52540">
    <property type="entry name" value="P-loop containing nucleoside triphosphate hydrolases"/>
    <property type="match status" value="1"/>
</dbReference>
<accession>A0A5N5RHM2</accession>
<feature type="region of interest" description="Disordered" evidence="7">
    <location>
        <begin position="297"/>
        <end position="319"/>
    </location>
</feature>
<dbReference type="Pfam" id="PF00005">
    <property type="entry name" value="ABC_tran"/>
    <property type="match status" value="1"/>
</dbReference>
<evidence type="ECO:0000256" key="7">
    <source>
        <dbReference type="SAM" id="MobiDB-lite"/>
    </source>
</evidence>
<name>A0A5N5RHM2_9BIFI</name>
<dbReference type="PROSITE" id="PS50893">
    <property type="entry name" value="ABC_TRANSPORTER_2"/>
    <property type="match status" value="1"/>
</dbReference>
<dbReference type="PROSITE" id="PS00211">
    <property type="entry name" value="ABC_TRANSPORTER_1"/>
    <property type="match status" value="1"/>
</dbReference>
<reference evidence="9 10" key="1">
    <citation type="journal article" date="2019" name="Int. J. Syst. Evol. Microbiol.">
        <title>Bifidobacterium jacchi sp. nov., isolated from the faeces of a baby common marmoset (Callithrix jacchus).</title>
        <authorList>
            <person name="Modesto M."/>
            <person name="Watanabe K."/>
            <person name="Arita M."/>
            <person name="Satti M."/>
            <person name="Oki K."/>
            <person name="Sciavilla P."/>
            <person name="Patavino C."/>
            <person name="Camma C."/>
            <person name="Michelini S."/>
            <person name="Sgorbati B."/>
            <person name="Mattarelli P."/>
        </authorList>
    </citation>
    <scope>NUCLEOTIDE SEQUENCE [LARGE SCALE GENOMIC DNA]</scope>
    <source>
        <strain evidence="9 10">MRM 9.3</strain>
    </source>
</reference>
<dbReference type="InterPro" id="IPR050763">
    <property type="entry name" value="ABC_transporter_ATP-binding"/>
</dbReference>
<dbReference type="InterPro" id="IPR003593">
    <property type="entry name" value="AAA+_ATPase"/>
</dbReference>
<evidence type="ECO:0000256" key="1">
    <source>
        <dbReference type="ARBA" id="ARBA00004202"/>
    </source>
</evidence>
<dbReference type="RefSeq" id="WP_151917227.1">
    <property type="nucleotide sequence ID" value="NZ_RQSP01000029.1"/>
</dbReference>
<sequence length="319" mass="34710">MERNGFDIDIDMHGVTMRYGDKTALTDITVNLKAGRIVGLLGENGAGKSTFIHLVAGVLAPSQGDVSVSDARVGWCSQRLMIDWFVSGRANIWMGACMAGLKGRQAQERTDWAIDTVGLNDAPLDKTPELLSGGQQQRLMIARVLAMDASILLLDEPTVGLDVTSIDRLGRVLAAKRDEGKLIVISSHDFAAVEDIVDDVLLLDNGSIMFYGAKDEFIRHFAQEEQLDITIAPGPGHIDESMLPDRYRLTVDGTHLSVRQPTGSPLGPLFEILEREGMVIEDIARKGVTLRDAMRTFNAHKHEHDTPAESAAGPAEKTA</sequence>
<feature type="domain" description="ABC transporter" evidence="8">
    <location>
        <begin position="10"/>
        <end position="230"/>
    </location>
</feature>
<evidence type="ECO:0000259" key="8">
    <source>
        <dbReference type="PROSITE" id="PS50893"/>
    </source>
</evidence>
<dbReference type="InterPro" id="IPR003439">
    <property type="entry name" value="ABC_transporter-like_ATP-bd"/>
</dbReference>
<evidence type="ECO:0000256" key="4">
    <source>
        <dbReference type="ARBA" id="ARBA00022741"/>
    </source>
</evidence>
<gene>
    <name evidence="9" type="ORF">EHS19_07940</name>
</gene>
<dbReference type="PANTHER" id="PTHR42711:SF5">
    <property type="entry name" value="ABC TRANSPORTER ATP-BINDING PROTEIN NATA"/>
    <property type="match status" value="1"/>
</dbReference>
<dbReference type="OrthoDB" id="9804819at2"/>
<keyword evidence="10" id="KW-1185">Reference proteome</keyword>
<dbReference type="GO" id="GO:0046677">
    <property type="term" value="P:response to antibiotic"/>
    <property type="evidence" value="ECO:0007669"/>
    <property type="project" value="UniProtKB-KW"/>
</dbReference>
<comment type="caution">
    <text evidence="9">The sequence shown here is derived from an EMBL/GenBank/DDBJ whole genome shotgun (WGS) entry which is preliminary data.</text>
</comment>
<proteinExistence type="inferred from homology"/>
<evidence type="ECO:0000313" key="9">
    <source>
        <dbReference type="EMBL" id="KAB5606261.1"/>
    </source>
</evidence>
<dbReference type="GO" id="GO:0005886">
    <property type="term" value="C:plasma membrane"/>
    <property type="evidence" value="ECO:0007669"/>
    <property type="project" value="UniProtKB-SubCell"/>
</dbReference>
<dbReference type="EMBL" id="RQSP01000029">
    <property type="protein sequence ID" value="KAB5606261.1"/>
    <property type="molecule type" value="Genomic_DNA"/>
</dbReference>
<dbReference type="Gene3D" id="3.40.50.300">
    <property type="entry name" value="P-loop containing nucleotide triphosphate hydrolases"/>
    <property type="match status" value="1"/>
</dbReference>
<dbReference type="AlphaFoldDB" id="A0A5N5RHM2"/>